<evidence type="ECO:0000256" key="1">
    <source>
        <dbReference type="SAM" id="MobiDB-lite"/>
    </source>
</evidence>
<dbReference type="AlphaFoldDB" id="A0A0A9G3J1"/>
<protein>
    <submittedName>
        <fullName evidence="2">Uncharacterized protein</fullName>
    </submittedName>
</protein>
<feature type="region of interest" description="Disordered" evidence="1">
    <location>
        <begin position="1"/>
        <end position="29"/>
    </location>
</feature>
<proteinExistence type="predicted"/>
<reference evidence="2" key="1">
    <citation type="submission" date="2014-09" db="EMBL/GenBank/DDBJ databases">
        <authorList>
            <person name="Magalhaes I.L.F."/>
            <person name="Oliveira U."/>
            <person name="Santos F.R."/>
            <person name="Vidigal T.H.D.A."/>
            <person name="Brescovit A.D."/>
            <person name="Santos A.J."/>
        </authorList>
    </citation>
    <scope>NUCLEOTIDE SEQUENCE</scope>
    <source>
        <tissue evidence="2">Shoot tissue taken approximately 20 cm above the soil surface</tissue>
    </source>
</reference>
<dbReference type="EMBL" id="GBRH01179847">
    <property type="protein sequence ID" value="JAE18049.1"/>
    <property type="molecule type" value="Transcribed_RNA"/>
</dbReference>
<reference evidence="2" key="2">
    <citation type="journal article" date="2015" name="Data Brief">
        <title>Shoot transcriptome of the giant reed, Arundo donax.</title>
        <authorList>
            <person name="Barrero R.A."/>
            <person name="Guerrero F.D."/>
            <person name="Moolhuijzen P."/>
            <person name="Goolsby J.A."/>
            <person name="Tidwell J."/>
            <person name="Bellgard S.E."/>
            <person name="Bellgard M.I."/>
        </authorList>
    </citation>
    <scope>NUCLEOTIDE SEQUENCE</scope>
    <source>
        <tissue evidence="2">Shoot tissue taken approximately 20 cm above the soil surface</tissue>
    </source>
</reference>
<organism evidence="2">
    <name type="scientific">Arundo donax</name>
    <name type="common">Giant reed</name>
    <name type="synonym">Donax arundinaceus</name>
    <dbReference type="NCBI Taxonomy" id="35708"/>
    <lineage>
        <taxon>Eukaryota</taxon>
        <taxon>Viridiplantae</taxon>
        <taxon>Streptophyta</taxon>
        <taxon>Embryophyta</taxon>
        <taxon>Tracheophyta</taxon>
        <taxon>Spermatophyta</taxon>
        <taxon>Magnoliopsida</taxon>
        <taxon>Liliopsida</taxon>
        <taxon>Poales</taxon>
        <taxon>Poaceae</taxon>
        <taxon>PACMAD clade</taxon>
        <taxon>Arundinoideae</taxon>
        <taxon>Arundineae</taxon>
        <taxon>Arundo</taxon>
    </lineage>
</organism>
<accession>A0A0A9G3J1</accession>
<name>A0A0A9G3J1_ARUDO</name>
<sequence length="29" mass="3225">MNNGGAMGMNKHALAMRRRSPEAPARRRS</sequence>
<evidence type="ECO:0000313" key="2">
    <source>
        <dbReference type="EMBL" id="JAE18049.1"/>
    </source>
</evidence>
<feature type="compositionally biased region" description="Basic and acidic residues" evidence="1">
    <location>
        <begin position="19"/>
        <end position="29"/>
    </location>
</feature>